<comment type="caution">
    <text evidence="1">The sequence shown here is derived from an EMBL/GenBank/DDBJ whole genome shotgun (WGS) entry which is preliminary data.</text>
</comment>
<dbReference type="AlphaFoldDB" id="A0A1F5KMU4"/>
<dbReference type="STRING" id="1797785.A3B45_04430"/>
<accession>A0A1F5KMU4</accession>
<protein>
    <submittedName>
        <fullName evidence="1">Uncharacterized protein</fullName>
    </submittedName>
</protein>
<evidence type="ECO:0000313" key="1">
    <source>
        <dbReference type="EMBL" id="OGE42246.1"/>
    </source>
</evidence>
<dbReference type="Proteomes" id="UP000178565">
    <property type="component" value="Unassembled WGS sequence"/>
</dbReference>
<gene>
    <name evidence="1" type="ORF">A3B45_04430</name>
</gene>
<organism evidence="1 2">
    <name type="scientific">Candidatus Daviesbacteria bacterium RIFCSPLOWO2_01_FULL_39_12</name>
    <dbReference type="NCBI Taxonomy" id="1797785"/>
    <lineage>
        <taxon>Bacteria</taxon>
        <taxon>Candidatus Daviesiibacteriota</taxon>
    </lineage>
</organism>
<dbReference type="EMBL" id="MFDM01000028">
    <property type="protein sequence ID" value="OGE42246.1"/>
    <property type="molecule type" value="Genomic_DNA"/>
</dbReference>
<evidence type="ECO:0000313" key="2">
    <source>
        <dbReference type="Proteomes" id="UP000178565"/>
    </source>
</evidence>
<name>A0A1F5KMU4_9BACT</name>
<proteinExistence type="predicted"/>
<reference evidence="1 2" key="1">
    <citation type="journal article" date="2016" name="Nat. Commun.">
        <title>Thousands of microbial genomes shed light on interconnected biogeochemical processes in an aquifer system.</title>
        <authorList>
            <person name="Anantharaman K."/>
            <person name="Brown C.T."/>
            <person name="Hug L.A."/>
            <person name="Sharon I."/>
            <person name="Castelle C.J."/>
            <person name="Probst A.J."/>
            <person name="Thomas B.C."/>
            <person name="Singh A."/>
            <person name="Wilkins M.J."/>
            <person name="Karaoz U."/>
            <person name="Brodie E.L."/>
            <person name="Williams K.H."/>
            <person name="Hubbard S.S."/>
            <person name="Banfield J.F."/>
        </authorList>
    </citation>
    <scope>NUCLEOTIDE SEQUENCE [LARGE SCALE GENOMIC DNA]</scope>
</reference>
<sequence length="66" mass="7056">MFLFLGSGNVSAQENHASCQNFGLGTANIAQLGIIRDNNHLLATSNPNAISNDNELWLGILCTSRP</sequence>